<dbReference type="EMBL" id="BAAATK010000033">
    <property type="protein sequence ID" value="GAA2448631.1"/>
    <property type="molecule type" value="Genomic_DNA"/>
</dbReference>
<keyword evidence="4" id="KW-1185">Reference proteome</keyword>
<dbReference type="Proteomes" id="UP001500460">
    <property type="component" value="Unassembled WGS sequence"/>
</dbReference>
<feature type="domain" description="NAD-dependent epimerase/dehydratase" evidence="2">
    <location>
        <begin position="13"/>
        <end position="306"/>
    </location>
</feature>
<gene>
    <name evidence="3" type="ORF">GCM10010421_45960</name>
</gene>
<sequence>MRPDHRPVAGLSVAVLGGTGFLGRHLGAAFAARGARVHLLSRTAQPDPTWAVPPYPGPAAGAPPAPATPAGPVSAAGAPAGRTPVRPGSAGAVPVLSGAPVAAGVTVTRLDLLGAAPDEIAAALAAVGADVVVNAAGRAWRADEAEMAAGNAELVERVVAALAALPGPPVRLVQLGSVHEYGAGAPDGVTGEDHEPAPVTPYGRTKLQGTQAVLRAARERGVDGVVLRLANVIGAGVPEGSLFGRVAGHLATAARAGARGEQAEALRLPPLRAARDLVDVGDVTDAVLAAATAPGAAVTGRVINVGRGEAVPMRGLIDRMIALSGLEIPLAEAAEAQASRTDVARQCLDVSRARSLLGWRPRRSVDDSLRDLLASVLPPVHPPPGTPLGITAGAPAEEGNEP</sequence>
<evidence type="ECO:0000313" key="4">
    <source>
        <dbReference type="Proteomes" id="UP001500460"/>
    </source>
</evidence>
<evidence type="ECO:0000259" key="2">
    <source>
        <dbReference type="Pfam" id="PF01370"/>
    </source>
</evidence>
<feature type="region of interest" description="Disordered" evidence="1">
    <location>
        <begin position="378"/>
        <end position="402"/>
    </location>
</feature>
<name>A0ABN3K7A6_9ACTN</name>
<evidence type="ECO:0000256" key="1">
    <source>
        <dbReference type="SAM" id="MobiDB-lite"/>
    </source>
</evidence>
<protein>
    <recommendedName>
        <fullName evidence="2">NAD-dependent epimerase/dehydratase domain-containing protein</fullName>
    </recommendedName>
</protein>
<organism evidence="3 4">
    <name type="scientific">Streptomyces glaucus</name>
    <dbReference type="NCBI Taxonomy" id="284029"/>
    <lineage>
        <taxon>Bacteria</taxon>
        <taxon>Bacillati</taxon>
        <taxon>Actinomycetota</taxon>
        <taxon>Actinomycetes</taxon>
        <taxon>Kitasatosporales</taxon>
        <taxon>Streptomycetaceae</taxon>
        <taxon>Streptomyces</taxon>
    </lineage>
</organism>
<dbReference type="SUPFAM" id="SSF51735">
    <property type="entry name" value="NAD(P)-binding Rossmann-fold domains"/>
    <property type="match status" value="1"/>
</dbReference>
<accession>A0ABN3K7A6</accession>
<proteinExistence type="predicted"/>
<evidence type="ECO:0000313" key="3">
    <source>
        <dbReference type="EMBL" id="GAA2448631.1"/>
    </source>
</evidence>
<feature type="compositionally biased region" description="Low complexity" evidence="1">
    <location>
        <begin position="70"/>
        <end position="81"/>
    </location>
</feature>
<dbReference type="InterPro" id="IPR036291">
    <property type="entry name" value="NAD(P)-bd_dom_sf"/>
</dbReference>
<dbReference type="InterPro" id="IPR001509">
    <property type="entry name" value="Epimerase_deHydtase"/>
</dbReference>
<dbReference type="Pfam" id="PF01370">
    <property type="entry name" value="Epimerase"/>
    <property type="match status" value="1"/>
</dbReference>
<reference evidence="3 4" key="1">
    <citation type="journal article" date="2019" name="Int. J. Syst. Evol. Microbiol.">
        <title>The Global Catalogue of Microorganisms (GCM) 10K type strain sequencing project: providing services to taxonomists for standard genome sequencing and annotation.</title>
        <authorList>
            <consortium name="The Broad Institute Genomics Platform"/>
            <consortium name="The Broad Institute Genome Sequencing Center for Infectious Disease"/>
            <person name="Wu L."/>
            <person name="Ma J."/>
        </authorList>
    </citation>
    <scope>NUCLEOTIDE SEQUENCE [LARGE SCALE GENOMIC DNA]</scope>
    <source>
        <strain evidence="3 4">JCM 6922</strain>
    </source>
</reference>
<comment type="caution">
    <text evidence="3">The sequence shown here is derived from an EMBL/GenBank/DDBJ whole genome shotgun (WGS) entry which is preliminary data.</text>
</comment>
<dbReference type="PANTHER" id="PTHR43245">
    <property type="entry name" value="BIFUNCTIONAL POLYMYXIN RESISTANCE PROTEIN ARNA"/>
    <property type="match status" value="1"/>
</dbReference>
<feature type="compositionally biased region" description="Pro residues" evidence="1">
    <location>
        <begin position="51"/>
        <end position="69"/>
    </location>
</feature>
<dbReference type="RefSeq" id="WP_344606486.1">
    <property type="nucleotide sequence ID" value="NZ_BAAATK010000033.1"/>
</dbReference>
<feature type="region of interest" description="Disordered" evidence="1">
    <location>
        <begin position="50"/>
        <end position="89"/>
    </location>
</feature>
<dbReference type="Gene3D" id="3.40.50.720">
    <property type="entry name" value="NAD(P)-binding Rossmann-like Domain"/>
    <property type="match status" value="1"/>
</dbReference>
<dbReference type="InterPro" id="IPR050177">
    <property type="entry name" value="Lipid_A_modif_metabolic_enz"/>
</dbReference>